<evidence type="ECO:0000313" key="4">
    <source>
        <dbReference type="Proteomes" id="UP001345219"/>
    </source>
</evidence>
<comment type="caution">
    <text evidence="3">The sequence shown here is derived from an EMBL/GenBank/DDBJ whole genome shotgun (WGS) entry which is preliminary data.</text>
</comment>
<dbReference type="AlphaFoldDB" id="A0AAN7Q4A2"/>
<protein>
    <recommendedName>
        <fullName evidence="5">Nephrocystin-3</fullName>
    </recommendedName>
</protein>
<dbReference type="SMART" id="SM00028">
    <property type="entry name" value="TPR"/>
    <property type="match status" value="5"/>
</dbReference>
<dbReference type="InterPro" id="IPR019734">
    <property type="entry name" value="TPR_rpt"/>
</dbReference>
<reference evidence="3 4" key="1">
    <citation type="journal article" date="2023" name="Hortic Res">
        <title>Pangenome of water caltrop reveals structural variations and asymmetric subgenome divergence after allopolyploidization.</title>
        <authorList>
            <person name="Zhang X."/>
            <person name="Chen Y."/>
            <person name="Wang L."/>
            <person name="Yuan Y."/>
            <person name="Fang M."/>
            <person name="Shi L."/>
            <person name="Lu R."/>
            <person name="Comes H.P."/>
            <person name="Ma Y."/>
            <person name="Chen Y."/>
            <person name="Huang G."/>
            <person name="Zhou Y."/>
            <person name="Zheng Z."/>
            <person name="Qiu Y."/>
        </authorList>
    </citation>
    <scope>NUCLEOTIDE SEQUENCE [LARGE SCALE GENOMIC DNA]</scope>
    <source>
        <tissue evidence="3">Roots</tissue>
    </source>
</reference>
<dbReference type="Gene3D" id="1.25.40.10">
    <property type="entry name" value="Tetratricopeptide repeat domain"/>
    <property type="match status" value="2"/>
</dbReference>
<keyword evidence="4" id="KW-1185">Reference proteome</keyword>
<evidence type="ECO:0008006" key="5">
    <source>
        <dbReference type="Google" id="ProtNLM"/>
    </source>
</evidence>
<dbReference type="SUPFAM" id="SSF48452">
    <property type="entry name" value="TPR-like"/>
    <property type="match status" value="2"/>
</dbReference>
<organism evidence="3 4">
    <name type="scientific">Trapa incisa</name>
    <dbReference type="NCBI Taxonomy" id="236973"/>
    <lineage>
        <taxon>Eukaryota</taxon>
        <taxon>Viridiplantae</taxon>
        <taxon>Streptophyta</taxon>
        <taxon>Embryophyta</taxon>
        <taxon>Tracheophyta</taxon>
        <taxon>Spermatophyta</taxon>
        <taxon>Magnoliopsida</taxon>
        <taxon>eudicotyledons</taxon>
        <taxon>Gunneridae</taxon>
        <taxon>Pentapetalae</taxon>
        <taxon>rosids</taxon>
        <taxon>malvids</taxon>
        <taxon>Myrtales</taxon>
        <taxon>Lythraceae</taxon>
        <taxon>Trapa</taxon>
    </lineage>
</organism>
<sequence>MATFPLQPPVTLLKLRRIQVVPLIGSKSLMRSVTCLKANVFSVTGEGAGCSGTVKAFAAVRPVDSGLVHGEDSGSITSQSFNRQETLFGNLAKPLNERTDFEEDLQQLFDEVKRMVASGKESDAADLLQANFVAVKKQMEAGARGVEEVATLDVIALGYMALGDLKRMALILNRMDEVAHNLKDDEKLIESVLMHMGSMFSILGNFEKSMLVYRRAIGILGKIYGKDSTFLITPLLGMAKALGYIGRATKAAETYHHAISILEANRGADNEDLVVPLLSLGNLLMKEGKADDAEYAFTRVLSIYSKLYGENDARVGIVLSSLAHVKCAKGDAEEAIGSYRRALQIMNCSNYVEIDDSLLERMKIDLAELLHVVGRGDEGRQLLEECLLITEERKGKEHPSSVTHLLNLATSYSGAKNYVEAERLLRTVLKIMMRTVAPDDQSITFPMLHLAVTLYNLKRDEEAEQLAIDVIRIREKAFGKDSLPVGEALDCLISIRARLGKQDDEIVVLLERVLVIQEKELGYESEEVMITLKKLLFYLDKLGRKDEKFRLQKRLSVLKKRYKQIMHY</sequence>
<dbReference type="Pfam" id="PF13424">
    <property type="entry name" value="TPR_12"/>
    <property type="match status" value="2"/>
</dbReference>
<proteinExistence type="predicted"/>
<dbReference type="Pfam" id="PF13374">
    <property type="entry name" value="TPR_10"/>
    <property type="match status" value="1"/>
</dbReference>
<dbReference type="PANTHER" id="PTHR45641">
    <property type="entry name" value="TETRATRICOPEPTIDE REPEAT PROTEIN (AFU_ORTHOLOGUE AFUA_6G03870)"/>
    <property type="match status" value="1"/>
</dbReference>
<dbReference type="InterPro" id="IPR011990">
    <property type="entry name" value="TPR-like_helical_dom_sf"/>
</dbReference>
<dbReference type="GO" id="GO:0009658">
    <property type="term" value="P:chloroplast organization"/>
    <property type="evidence" value="ECO:0007669"/>
    <property type="project" value="TreeGrafter"/>
</dbReference>
<gene>
    <name evidence="3" type="ORF">SAY87_020364</name>
</gene>
<accession>A0AAN7Q4A2</accession>
<dbReference type="Proteomes" id="UP001345219">
    <property type="component" value="Chromosome 15"/>
</dbReference>
<evidence type="ECO:0000256" key="2">
    <source>
        <dbReference type="ARBA" id="ARBA00022803"/>
    </source>
</evidence>
<evidence type="ECO:0000313" key="3">
    <source>
        <dbReference type="EMBL" id="KAK4759063.1"/>
    </source>
</evidence>
<dbReference type="EMBL" id="JAXIOK010000012">
    <property type="protein sequence ID" value="KAK4759063.1"/>
    <property type="molecule type" value="Genomic_DNA"/>
</dbReference>
<dbReference type="GO" id="GO:0009507">
    <property type="term" value="C:chloroplast"/>
    <property type="evidence" value="ECO:0007669"/>
    <property type="project" value="TreeGrafter"/>
</dbReference>
<evidence type="ECO:0000256" key="1">
    <source>
        <dbReference type="ARBA" id="ARBA00022737"/>
    </source>
</evidence>
<keyword evidence="1" id="KW-0677">Repeat</keyword>
<dbReference type="PANTHER" id="PTHR45641:SF19">
    <property type="entry name" value="NEPHROCYSTIN-3"/>
    <property type="match status" value="1"/>
</dbReference>
<name>A0AAN7Q4A2_9MYRT</name>
<keyword evidence="2" id="KW-0802">TPR repeat</keyword>